<dbReference type="AlphaFoldDB" id="A0A1S7FU89"/>
<evidence type="ECO:0000313" key="4">
    <source>
        <dbReference type="Proteomes" id="UP000564536"/>
    </source>
</evidence>
<accession>A0A1S7FU89</accession>
<reference evidence="1" key="2">
    <citation type="submission" date="2015-03" db="EMBL/GenBank/DDBJ databases">
        <authorList>
            <person name="Murphy D."/>
        </authorList>
    </citation>
    <scope>NUCLEOTIDE SEQUENCE [LARGE SCALE GENOMIC DNA]</scope>
    <source>
        <strain evidence="1">WS 4560</strain>
    </source>
</reference>
<organism evidence="1 3">
    <name type="scientific">Listeria weihenstephanensis</name>
    <dbReference type="NCBI Taxonomy" id="1006155"/>
    <lineage>
        <taxon>Bacteria</taxon>
        <taxon>Bacillati</taxon>
        <taxon>Bacillota</taxon>
        <taxon>Bacilli</taxon>
        <taxon>Bacillales</taxon>
        <taxon>Listeriaceae</taxon>
        <taxon>Listeria</taxon>
    </lineage>
</organism>
<dbReference type="EMBL" id="CP011102">
    <property type="protein sequence ID" value="AQY50962.1"/>
    <property type="molecule type" value="Genomic_DNA"/>
</dbReference>
<evidence type="ECO:0000313" key="2">
    <source>
        <dbReference type="EMBL" id="MBC1499904.1"/>
    </source>
</evidence>
<dbReference type="RefSeq" id="WP_036062160.1">
    <property type="nucleotide sequence ID" value="NZ_CP011102.1"/>
</dbReference>
<dbReference type="EMBL" id="JAARRL010000005">
    <property type="protein sequence ID" value="MBC1499904.1"/>
    <property type="molecule type" value="Genomic_DNA"/>
</dbReference>
<name>A0A1S7FU89_9LIST</name>
<dbReference type="Proteomes" id="UP000223060">
    <property type="component" value="Chromosome"/>
</dbReference>
<dbReference type="Proteomes" id="UP000564536">
    <property type="component" value="Unassembled WGS sequence"/>
</dbReference>
<evidence type="ECO:0000313" key="3">
    <source>
        <dbReference type="Proteomes" id="UP000223060"/>
    </source>
</evidence>
<reference evidence="2 4" key="3">
    <citation type="submission" date="2020-03" db="EMBL/GenBank/DDBJ databases">
        <title>Soil Listeria distribution.</title>
        <authorList>
            <person name="Liao J."/>
            <person name="Wiedmann M."/>
        </authorList>
    </citation>
    <scope>NUCLEOTIDE SEQUENCE [LARGE SCALE GENOMIC DNA]</scope>
    <source>
        <strain evidence="2 4">FSL L7-1523</strain>
    </source>
</reference>
<dbReference type="KEGG" id="lwi:UE46_07850"/>
<gene>
    <name evidence="2" type="ORF">HB943_04760</name>
    <name evidence="1" type="ORF">UE46_07850</name>
</gene>
<proteinExistence type="predicted"/>
<reference evidence="3" key="1">
    <citation type="submission" date="2015-03" db="EMBL/GenBank/DDBJ databases">
        <authorList>
            <person name="Ferrari E."/>
            <person name="Walter M.C."/>
            <person name="Huptas C."/>
            <person name="Scherer S."/>
            <person name="Mueller-Herbst S."/>
        </authorList>
    </citation>
    <scope>NUCLEOTIDE SEQUENCE [LARGE SCALE GENOMIC DNA]</scope>
    <source>
        <strain evidence="3">LWP01</strain>
    </source>
</reference>
<evidence type="ECO:0000313" key="1">
    <source>
        <dbReference type="EMBL" id="AQY50962.1"/>
    </source>
</evidence>
<protein>
    <submittedName>
        <fullName evidence="1">Uncharacterized protein</fullName>
    </submittedName>
</protein>
<sequence length="157" mass="18128">MHNQLISNEITKLFAKEIFVFAEFWFDNYYKQDMNSEILVDHPDFIRIYRPQIVTTVANGHRAVSGGEYSQTAYYRLGLTEAQNGLTVTDAHRNRNSFEAATKAFLKKRISEGEMAISDREVVFYLDELSKFHDVIMPVIIQGYTDYAGKSNNKKDV</sequence>
<keyword evidence="3" id="KW-1185">Reference proteome</keyword>